<comment type="caution">
    <text evidence="1">The sequence shown here is derived from an EMBL/GenBank/DDBJ whole genome shotgun (WGS) entry which is preliminary data.</text>
</comment>
<gene>
    <name evidence="1" type="ORF">C7C46_03705</name>
</gene>
<dbReference type="RefSeq" id="WP_110665624.1">
    <property type="nucleotide sequence ID" value="NZ_PYBW01000012.1"/>
</dbReference>
<dbReference type="AlphaFoldDB" id="A0A2V4PRN4"/>
<dbReference type="Pfam" id="PF10977">
    <property type="entry name" value="DUF2797"/>
    <property type="match status" value="1"/>
</dbReference>
<dbReference type="InterPro" id="IPR021246">
    <property type="entry name" value="DUF2797"/>
</dbReference>
<dbReference type="OrthoDB" id="3171606at2"/>
<keyword evidence="2" id="KW-1185">Reference proteome</keyword>
<organism evidence="1 2">
    <name type="scientific">Streptomyces tateyamensis</name>
    <dbReference type="NCBI Taxonomy" id="565073"/>
    <lineage>
        <taxon>Bacteria</taxon>
        <taxon>Bacillati</taxon>
        <taxon>Actinomycetota</taxon>
        <taxon>Actinomycetes</taxon>
        <taxon>Kitasatosporales</taxon>
        <taxon>Streptomycetaceae</taxon>
        <taxon>Streptomyces</taxon>
    </lineage>
</organism>
<evidence type="ECO:0000313" key="2">
    <source>
        <dbReference type="Proteomes" id="UP000248039"/>
    </source>
</evidence>
<accession>A0A2V4PRN4</accession>
<protein>
    <submittedName>
        <fullName evidence="1">DUF2797 domain-containing protein</fullName>
    </submittedName>
</protein>
<evidence type="ECO:0000313" key="1">
    <source>
        <dbReference type="EMBL" id="PYC87635.1"/>
    </source>
</evidence>
<sequence length="308" mass="32921">MDEQAGWTAHGLHWHGGRPYLSARCGERGYERALVAGERVGWVLAGPRRCTGVWLPGEPERRPCPHRATIDPDGAAVQCPACQAADRGLALARDQIVDDGRTYRLYLAWLGAGLLKVGLTAEERGNSRLLEQGALAFTFLARGSLPGIRRAELTVSGARLARERYRSQAKLAGWWGLPTAAARAAELAGLRTRALPLLAGHRIELHPQGEILDHVELFGLGAGAPREYLAVAGLADGAVVGGVARAPIGRHVFLDQPAGPPVLLDTRKLAGWRITSSTGSTADDTPTPNPGLRLQRCTEPVGSQEALF</sequence>
<dbReference type="Proteomes" id="UP000248039">
    <property type="component" value="Unassembled WGS sequence"/>
</dbReference>
<reference evidence="1 2" key="1">
    <citation type="submission" date="2018-03" db="EMBL/GenBank/DDBJ databases">
        <title>Bioinformatic expansion and discovery of thiopeptide antibiotics.</title>
        <authorList>
            <person name="Schwalen C.J."/>
            <person name="Hudson G.A."/>
            <person name="Mitchell D.A."/>
        </authorList>
    </citation>
    <scope>NUCLEOTIDE SEQUENCE [LARGE SCALE GENOMIC DNA]</scope>
    <source>
        <strain evidence="1 2">ATCC 21389</strain>
    </source>
</reference>
<dbReference type="EMBL" id="PYBW01000012">
    <property type="protein sequence ID" value="PYC87635.1"/>
    <property type="molecule type" value="Genomic_DNA"/>
</dbReference>
<proteinExistence type="predicted"/>
<name>A0A2V4PRN4_9ACTN</name>